<dbReference type="RefSeq" id="WP_069957016.1">
    <property type="nucleotide sequence ID" value="NZ_MCGG01000011.1"/>
</dbReference>
<dbReference type="SUPFAM" id="SSF53383">
    <property type="entry name" value="PLP-dependent transferases"/>
    <property type="match status" value="1"/>
</dbReference>
<dbReference type="Pfam" id="PF00392">
    <property type="entry name" value="GntR"/>
    <property type="match status" value="1"/>
</dbReference>
<dbReference type="SMART" id="SM00345">
    <property type="entry name" value="HTH_GNTR"/>
    <property type="match status" value="1"/>
</dbReference>
<dbReference type="InterPro" id="IPR051446">
    <property type="entry name" value="HTH_trans_reg/aminotransferase"/>
</dbReference>
<evidence type="ECO:0000313" key="7">
    <source>
        <dbReference type="EMBL" id="OEJ68658.1"/>
    </source>
</evidence>
<proteinExistence type="inferred from homology"/>
<dbReference type="CDD" id="cd00609">
    <property type="entry name" value="AAT_like"/>
    <property type="match status" value="1"/>
</dbReference>
<evidence type="ECO:0000256" key="3">
    <source>
        <dbReference type="ARBA" id="ARBA00023015"/>
    </source>
</evidence>
<evidence type="ECO:0000256" key="1">
    <source>
        <dbReference type="ARBA" id="ARBA00005384"/>
    </source>
</evidence>
<dbReference type="Proteomes" id="UP000095347">
    <property type="component" value="Unassembled WGS sequence"/>
</dbReference>
<evidence type="ECO:0000259" key="6">
    <source>
        <dbReference type="PROSITE" id="PS50949"/>
    </source>
</evidence>
<accession>A0A1E5QA45</accession>
<evidence type="ECO:0000313" key="8">
    <source>
        <dbReference type="Proteomes" id="UP000095347"/>
    </source>
</evidence>
<dbReference type="Pfam" id="PF00155">
    <property type="entry name" value="Aminotran_1_2"/>
    <property type="match status" value="1"/>
</dbReference>
<evidence type="ECO:0000256" key="5">
    <source>
        <dbReference type="ARBA" id="ARBA00023163"/>
    </source>
</evidence>
<reference evidence="8" key="1">
    <citation type="submission" date="2016-07" db="EMBL/GenBank/DDBJ databases">
        <authorList>
            <person name="Florea S."/>
            <person name="Webb J.S."/>
            <person name="Jaromczyk J."/>
            <person name="Schardl C.L."/>
        </authorList>
    </citation>
    <scope>NUCLEOTIDE SEQUENCE [LARGE SCALE GENOMIC DNA]</scope>
    <source>
        <strain evidence="8">MV-1</strain>
    </source>
</reference>
<dbReference type="PROSITE" id="PS50949">
    <property type="entry name" value="HTH_GNTR"/>
    <property type="match status" value="1"/>
</dbReference>
<dbReference type="InterPro" id="IPR000524">
    <property type="entry name" value="Tscrpt_reg_HTH_GntR"/>
</dbReference>
<dbReference type="GO" id="GO:0003700">
    <property type="term" value="F:DNA-binding transcription factor activity"/>
    <property type="evidence" value="ECO:0007669"/>
    <property type="project" value="InterPro"/>
</dbReference>
<organism evidence="7 8">
    <name type="scientific">Magnetovibrio blakemorei</name>
    <dbReference type="NCBI Taxonomy" id="28181"/>
    <lineage>
        <taxon>Bacteria</taxon>
        <taxon>Pseudomonadati</taxon>
        <taxon>Pseudomonadota</taxon>
        <taxon>Alphaproteobacteria</taxon>
        <taxon>Rhodospirillales</taxon>
        <taxon>Magnetovibrionaceae</taxon>
        <taxon>Magnetovibrio</taxon>
    </lineage>
</organism>
<dbReference type="CDD" id="cd07377">
    <property type="entry name" value="WHTH_GntR"/>
    <property type="match status" value="1"/>
</dbReference>
<name>A0A1E5QA45_9PROT</name>
<keyword evidence="2" id="KW-0663">Pyridoxal phosphate</keyword>
<evidence type="ECO:0000256" key="2">
    <source>
        <dbReference type="ARBA" id="ARBA00022898"/>
    </source>
</evidence>
<keyword evidence="3" id="KW-0805">Transcription regulation</keyword>
<keyword evidence="4" id="KW-0238">DNA-binding</keyword>
<dbReference type="InterPro" id="IPR036390">
    <property type="entry name" value="WH_DNA-bd_sf"/>
</dbReference>
<dbReference type="InterPro" id="IPR004839">
    <property type="entry name" value="Aminotransferase_I/II_large"/>
</dbReference>
<dbReference type="Gene3D" id="3.90.1150.10">
    <property type="entry name" value="Aspartate Aminotransferase, domain 1"/>
    <property type="match status" value="1"/>
</dbReference>
<sequence length="485" mass="52978">MTMYTPSIEGRHGPKYRVIADAVSDDIRSKTLLPGTKLPTHRDLAYRLGVTVGTITRAYAELQRRNVAGGKVGSGTYVLGSAHEQRLFPMPLDIQQHIMSRNNNTIAHEPVKDGTIDLSMNRPSPGPETAALADTLAELSKADGLEVLTLYNPAPGIPHHRTAMAHLMSTVGLDVEADDVVMTSGAQHAMAACALGLLKPGDVILTENLTYPGMTSLASHLSARVRPVAMDELGMRPDAFEAAIRETGARAAYIMPVHQNPTTAVMDLDRLQAIAEIAKRHDLIIIEDDVYGFQPEQRHPPLAQFAPDNTIYISGFAKSLSPGLRVGFMKCPKSLYPILTRAVQITGWMIPPLMGEIATRWVNSGVAQEIITWHRHEMIARNAIAAEIFQGFDFAAKPTSLHMWLDLPPEHYADDTLRELNTRGVIMAGPESFITTQPTVPRALRLCLGSAPTRELMRIALTHVRDVLSAYPVQAQSASADSMVM</sequence>
<dbReference type="PANTHER" id="PTHR46577">
    <property type="entry name" value="HTH-TYPE TRANSCRIPTIONAL REGULATORY PROTEIN GABR"/>
    <property type="match status" value="1"/>
</dbReference>
<dbReference type="InterPro" id="IPR015421">
    <property type="entry name" value="PyrdxlP-dep_Trfase_major"/>
</dbReference>
<keyword evidence="5" id="KW-0804">Transcription</keyword>
<dbReference type="STRING" id="28181.BEN30_05420"/>
<dbReference type="InterPro" id="IPR036388">
    <property type="entry name" value="WH-like_DNA-bd_sf"/>
</dbReference>
<gene>
    <name evidence="7" type="ORF">BEN30_05420</name>
</gene>
<dbReference type="EMBL" id="MCGG01000011">
    <property type="protein sequence ID" value="OEJ68658.1"/>
    <property type="molecule type" value="Genomic_DNA"/>
</dbReference>
<keyword evidence="8" id="KW-1185">Reference proteome</keyword>
<dbReference type="AlphaFoldDB" id="A0A1E5QA45"/>
<comment type="caution">
    <text evidence="7">The sequence shown here is derived from an EMBL/GenBank/DDBJ whole genome shotgun (WGS) entry which is preliminary data.</text>
</comment>
<comment type="similarity">
    <text evidence="1">In the C-terminal section; belongs to the class-I pyridoxal-phosphate-dependent aminotransferase family.</text>
</comment>
<dbReference type="OrthoDB" id="9804020at2"/>
<protein>
    <recommendedName>
        <fullName evidence="6">HTH gntR-type domain-containing protein</fullName>
    </recommendedName>
</protein>
<evidence type="ECO:0000256" key="4">
    <source>
        <dbReference type="ARBA" id="ARBA00023125"/>
    </source>
</evidence>
<dbReference type="PANTHER" id="PTHR46577:SF1">
    <property type="entry name" value="HTH-TYPE TRANSCRIPTIONAL REGULATORY PROTEIN GABR"/>
    <property type="match status" value="1"/>
</dbReference>
<dbReference type="InterPro" id="IPR015424">
    <property type="entry name" value="PyrdxlP-dep_Trfase"/>
</dbReference>
<dbReference type="Gene3D" id="1.10.10.10">
    <property type="entry name" value="Winged helix-like DNA-binding domain superfamily/Winged helix DNA-binding domain"/>
    <property type="match status" value="1"/>
</dbReference>
<dbReference type="GO" id="GO:0003677">
    <property type="term" value="F:DNA binding"/>
    <property type="evidence" value="ECO:0007669"/>
    <property type="project" value="UniProtKB-KW"/>
</dbReference>
<dbReference type="GO" id="GO:0030170">
    <property type="term" value="F:pyridoxal phosphate binding"/>
    <property type="evidence" value="ECO:0007669"/>
    <property type="project" value="InterPro"/>
</dbReference>
<feature type="domain" description="HTH gntR-type" evidence="6">
    <location>
        <begin position="13"/>
        <end position="81"/>
    </location>
</feature>
<dbReference type="SUPFAM" id="SSF46785">
    <property type="entry name" value="Winged helix' DNA-binding domain"/>
    <property type="match status" value="1"/>
</dbReference>
<dbReference type="Gene3D" id="3.40.640.10">
    <property type="entry name" value="Type I PLP-dependent aspartate aminotransferase-like (Major domain)"/>
    <property type="match status" value="1"/>
</dbReference>
<dbReference type="InterPro" id="IPR015422">
    <property type="entry name" value="PyrdxlP-dep_Trfase_small"/>
</dbReference>